<sequence>MNLGHPKRCCHPSGVRAERGEVAETRTSPDFRQAARGLVIGTHVIGSWCYSNVPFCRSRPPALRVLYADSGRPLDYTISSNNLSLPNGVAAEAASLPGSWLDNPSCFDDPSERHFEGEAISTYHRSHWMSLPTRRQLPAMPDLKKGDPRPRRKFTGAPACMAAGEAAIHPLTHQATNRRVR</sequence>
<reference evidence="1 2" key="1">
    <citation type="journal article" date="2024" name="Commun. Biol.">
        <title>Comparative genomic analysis of thermophilic fungi reveals convergent evolutionary adaptations and gene losses.</title>
        <authorList>
            <person name="Steindorff A.S."/>
            <person name="Aguilar-Pontes M.V."/>
            <person name="Robinson A.J."/>
            <person name="Andreopoulos B."/>
            <person name="LaButti K."/>
            <person name="Kuo A."/>
            <person name="Mondo S."/>
            <person name="Riley R."/>
            <person name="Otillar R."/>
            <person name="Haridas S."/>
            <person name="Lipzen A."/>
            <person name="Grimwood J."/>
            <person name="Schmutz J."/>
            <person name="Clum A."/>
            <person name="Reid I.D."/>
            <person name="Moisan M.C."/>
            <person name="Butler G."/>
            <person name="Nguyen T.T.M."/>
            <person name="Dewar K."/>
            <person name="Conant G."/>
            <person name="Drula E."/>
            <person name="Henrissat B."/>
            <person name="Hansel C."/>
            <person name="Singer S."/>
            <person name="Hutchinson M.I."/>
            <person name="de Vries R.P."/>
            <person name="Natvig D.O."/>
            <person name="Powell A.J."/>
            <person name="Tsang A."/>
            <person name="Grigoriev I.V."/>
        </authorList>
    </citation>
    <scope>NUCLEOTIDE SEQUENCE [LARGE SCALE GENOMIC DNA]</scope>
    <source>
        <strain evidence="1 2">CBS 620.91</strain>
    </source>
</reference>
<organism evidence="1 2">
    <name type="scientific">Humicola insolens</name>
    <name type="common">Soft-rot fungus</name>
    <dbReference type="NCBI Taxonomy" id="85995"/>
    <lineage>
        <taxon>Eukaryota</taxon>
        <taxon>Fungi</taxon>
        <taxon>Dikarya</taxon>
        <taxon>Ascomycota</taxon>
        <taxon>Pezizomycotina</taxon>
        <taxon>Sordariomycetes</taxon>
        <taxon>Sordariomycetidae</taxon>
        <taxon>Sordariales</taxon>
        <taxon>Chaetomiaceae</taxon>
        <taxon>Mycothermus</taxon>
    </lineage>
</organism>
<evidence type="ECO:0000313" key="1">
    <source>
        <dbReference type="EMBL" id="KAL1840270.1"/>
    </source>
</evidence>
<accession>A0ABR3VEG8</accession>
<gene>
    <name evidence="1" type="ORF">VTJ49DRAFT_648</name>
</gene>
<proteinExistence type="predicted"/>
<comment type="caution">
    <text evidence="1">The sequence shown here is derived from an EMBL/GenBank/DDBJ whole genome shotgun (WGS) entry which is preliminary data.</text>
</comment>
<name>A0ABR3VEG8_HUMIN</name>
<dbReference type="EMBL" id="JAZGSY010000120">
    <property type="protein sequence ID" value="KAL1840270.1"/>
    <property type="molecule type" value="Genomic_DNA"/>
</dbReference>
<keyword evidence="2" id="KW-1185">Reference proteome</keyword>
<evidence type="ECO:0000313" key="2">
    <source>
        <dbReference type="Proteomes" id="UP001583172"/>
    </source>
</evidence>
<protein>
    <submittedName>
        <fullName evidence="1">Uncharacterized protein</fullName>
    </submittedName>
</protein>
<dbReference type="Proteomes" id="UP001583172">
    <property type="component" value="Unassembled WGS sequence"/>
</dbReference>